<dbReference type="eggNOG" id="KOG1610">
    <property type="taxonomic scope" value="Eukaryota"/>
</dbReference>
<dbReference type="PANTHER" id="PTHR43313:SF1">
    <property type="entry name" value="3BETA-HYDROXYSTEROID DEHYDROGENASE DHS-16"/>
    <property type="match status" value="1"/>
</dbReference>
<dbReference type="Gene3D" id="3.40.50.720">
    <property type="entry name" value="NAD(P)-binding Rossmann-like Domain"/>
    <property type="match status" value="1"/>
</dbReference>
<dbReference type="InterPro" id="IPR002347">
    <property type="entry name" value="SDR_fam"/>
</dbReference>
<dbReference type="GO" id="GO:0016491">
    <property type="term" value="F:oxidoreductase activity"/>
    <property type="evidence" value="ECO:0007669"/>
    <property type="project" value="UniProtKB-KW"/>
</dbReference>
<dbReference type="Proteomes" id="UP000095284">
    <property type="component" value="Unplaced"/>
</dbReference>
<evidence type="ECO:0000313" key="3">
    <source>
        <dbReference type="EMBL" id="CAD5233721.1"/>
    </source>
</evidence>
<dbReference type="Proteomes" id="UP000582659">
    <property type="component" value="Unassembled WGS sequence"/>
</dbReference>
<dbReference type="EMBL" id="CAJFDI010000006">
    <property type="protein sequence ID" value="CAD5233721.1"/>
    <property type="molecule type" value="Genomic_DNA"/>
</dbReference>
<dbReference type="EMBL" id="CAJFCV020000006">
    <property type="protein sequence ID" value="CAG9129058.1"/>
    <property type="molecule type" value="Genomic_DNA"/>
</dbReference>
<dbReference type="PRINTS" id="PR00080">
    <property type="entry name" value="SDRFAMILY"/>
</dbReference>
<dbReference type="SMR" id="A0A1I7RJT6"/>
<dbReference type="InterPro" id="IPR036291">
    <property type="entry name" value="NAD(P)-bd_dom_sf"/>
</dbReference>
<reference evidence="6" key="1">
    <citation type="submission" date="2016-11" db="UniProtKB">
        <authorList>
            <consortium name="WormBaseParasite"/>
        </authorList>
    </citation>
    <scope>IDENTIFICATION</scope>
</reference>
<dbReference type="PRINTS" id="PR00081">
    <property type="entry name" value="GDHRDH"/>
</dbReference>
<evidence type="ECO:0000256" key="2">
    <source>
        <dbReference type="RuleBase" id="RU000363"/>
    </source>
</evidence>
<reference evidence="3" key="2">
    <citation type="submission" date="2020-09" db="EMBL/GenBank/DDBJ databases">
        <authorList>
            <person name="Kikuchi T."/>
        </authorList>
    </citation>
    <scope>NUCLEOTIDE SEQUENCE</scope>
    <source>
        <strain evidence="3">Ka4C1</strain>
    </source>
</reference>
<dbReference type="GO" id="GO:0008202">
    <property type="term" value="P:steroid metabolic process"/>
    <property type="evidence" value="ECO:0007669"/>
    <property type="project" value="TreeGrafter"/>
</dbReference>
<evidence type="ECO:0000313" key="6">
    <source>
        <dbReference type="WBParaSite" id="BXY_0096800.1"/>
    </source>
</evidence>
<name>A0A1I7RJT6_BURXY</name>
<keyword evidence="1" id="KW-0560">Oxidoreductase</keyword>
<dbReference type="WBParaSite" id="BXY_0096800.1">
    <property type="protein sequence ID" value="BXY_0096800.1"/>
    <property type="gene ID" value="BXY_0096800"/>
</dbReference>
<dbReference type="SUPFAM" id="SSF51735">
    <property type="entry name" value="NAD(P)-binding Rossmann-fold domains"/>
    <property type="match status" value="1"/>
</dbReference>
<evidence type="ECO:0000256" key="1">
    <source>
        <dbReference type="ARBA" id="ARBA00023002"/>
    </source>
</evidence>
<dbReference type="PROSITE" id="PS00061">
    <property type="entry name" value="ADH_SHORT"/>
    <property type="match status" value="1"/>
</dbReference>
<protein>
    <submittedName>
        <fullName evidence="3">(pine wood nematode) hypothetical protein</fullName>
    </submittedName>
</protein>
<dbReference type="InterPro" id="IPR020904">
    <property type="entry name" value="Sc_DH/Rdtase_CS"/>
</dbReference>
<proteinExistence type="inferred from homology"/>
<organism evidence="4 6">
    <name type="scientific">Bursaphelenchus xylophilus</name>
    <name type="common">Pinewood nematode worm</name>
    <name type="synonym">Aphelenchoides xylophilus</name>
    <dbReference type="NCBI Taxonomy" id="6326"/>
    <lineage>
        <taxon>Eukaryota</taxon>
        <taxon>Metazoa</taxon>
        <taxon>Ecdysozoa</taxon>
        <taxon>Nematoda</taxon>
        <taxon>Chromadorea</taxon>
        <taxon>Rhabditida</taxon>
        <taxon>Tylenchina</taxon>
        <taxon>Tylenchomorpha</taxon>
        <taxon>Aphelenchoidea</taxon>
        <taxon>Aphelenchoididae</taxon>
        <taxon>Bursaphelenchus</taxon>
    </lineage>
</organism>
<dbReference type="AlphaFoldDB" id="A0A1I7RJT6"/>
<evidence type="ECO:0000313" key="5">
    <source>
        <dbReference type="Proteomes" id="UP000659654"/>
    </source>
</evidence>
<dbReference type="PANTHER" id="PTHR43313">
    <property type="entry name" value="SHORT-CHAIN DEHYDROGENASE/REDUCTASE FAMILY 9C"/>
    <property type="match status" value="1"/>
</dbReference>
<keyword evidence="5" id="KW-1185">Reference proteome</keyword>
<evidence type="ECO:0000313" key="4">
    <source>
        <dbReference type="Proteomes" id="UP000095284"/>
    </source>
</evidence>
<dbReference type="Proteomes" id="UP000659654">
    <property type="component" value="Unassembled WGS sequence"/>
</dbReference>
<sequence length="338" mass="37499">MICEAVILILVTYALYRLLISYLDVTPNVKGRTVFITGCDYGFGHDLALKCLQNGMTVLAGCFSDEGATKLRAEAAGIGGKSAGSQSSPTGKLHTIRVDVTSDESVENASKEATALLKGNGLDALVNNAGIAAIGLVDWITVKDYQKVLDVNLFGVIRTTQAFSKLVKKNKGRIVNASSIFSFLSFGTISQYCVSKFAVRAYTDALRTEYKPFGVTVCALEPGFYRTQFSSPERNLQQLKKLVDGLSNEIKEEYGNEYFEKTLKQSYDILDALASTRTYEVVDAYFHAVTSNFPRTIYHLGRDYYFFFFLSLWPSVARDYLQYFGSWMKGIPKPKGAR</sequence>
<dbReference type="Pfam" id="PF00106">
    <property type="entry name" value="adh_short"/>
    <property type="match status" value="1"/>
</dbReference>
<dbReference type="OrthoDB" id="2102561at2759"/>
<accession>A0A1I7RJT6</accession>
<comment type="similarity">
    <text evidence="2">Belongs to the short-chain dehydrogenases/reductases (SDR) family.</text>
</comment>
<gene>
    <name evidence="3" type="ORF">BXYJ_LOCUS13812</name>
</gene>